<dbReference type="AlphaFoldDB" id="A0A5R9J0L1"/>
<evidence type="ECO:0000313" key="2">
    <source>
        <dbReference type="Proteomes" id="UP000305654"/>
    </source>
</evidence>
<dbReference type="GO" id="GO:0003723">
    <property type="term" value="F:RNA binding"/>
    <property type="evidence" value="ECO:0007669"/>
    <property type="project" value="InterPro"/>
</dbReference>
<name>A0A5R9J0L1_9PROT</name>
<keyword evidence="2" id="KW-1185">Reference proteome</keyword>
<sequence length="97" mass="11078">MQVIALRKLRAFWETHPQAAAPLRAWYTIASQAEWTTPADIGAVFNSADFVADNRVIFDIGGNKYRLIVHVAYGYRRVLIKFIGTHKDYDKINPEVV</sequence>
<comment type="caution">
    <text evidence="1">The sequence shown here is derived from an EMBL/GenBank/DDBJ whole genome shotgun (WGS) entry which is preliminary data.</text>
</comment>
<dbReference type="Proteomes" id="UP000305654">
    <property type="component" value="Unassembled WGS sequence"/>
</dbReference>
<dbReference type="RefSeq" id="WP_138328163.1">
    <property type="nucleotide sequence ID" value="NZ_VCDI01000020.1"/>
</dbReference>
<accession>A0A5R9J0L1</accession>
<reference evidence="1 2" key="1">
    <citation type="submission" date="2019-05" db="EMBL/GenBank/DDBJ databases">
        <authorList>
            <person name="Pankratov T."/>
            <person name="Grouzdev D."/>
        </authorList>
    </citation>
    <scope>NUCLEOTIDE SEQUENCE [LARGE SCALE GENOMIC DNA]</scope>
    <source>
        <strain evidence="1 2">KEBCLARHB70R</strain>
    </source>
</reference>
<proteinExistence type="predicted"/>
<dbReference type="EMBL" id="VCDI01000020">
    <property type="protein sequence ID" value="TLU70469.1"/>
    <property type="molecule type" value="Genomic_DNA"/>
</dbReference>
<dbReference type="OrthoDB" id="9799912at2"/>
<protein>
    <submittedName>
        <fullName evidence="1">Type II toxin-antitoxin system HigB family toxin</fullName>
    </submittedName>
</protein>
<dbReference type="GO" id="GO:0004519">
    <property type="term" value="F:endonuclease activity"/>
    <property type="evidence" value="ECO:0007669"/>
    <property type="project" value="InterPro"/>
</dbReference>
<evidence type="ECO:0000313" key="1">
    <source>
        <dbReference type="EMBL" id="TLU70469.1"/>
    </source>
</evidence>
<organism evidence="1 2">
    <name type="scientific">Lichenicoccus roseus</name>
    <dbReference type="NCBI Taxonomy" id="2683649"/>
    <lineage>
        <taxon>Bacteria</taxon>
        <taxon>Pseudomonadati</taxon>
        <taxon>Pseudomonadota</taxon>
        <taxon>Alphaproteobacteria</taxon>
        <taxon>Acetobacterales</taxon>
        <taxon>Acetobacteraceae</taxon>
        <taxon>Lichenicoccus</taxon>
    </lineage>
</organism>
<dbReference type="GO" id="GO:0110001">
    <property type="term" value="C:toxin-antitoxin complex"/>
    <property type="evidence" value="ECO:0007669"/>
    <property type="project" value="InterPro"/>
</dbReference>
<dbReference type="InterPro" id="IPR018669">
    <property type="entry name" value="Toxin_HigB"/>
</dbReference>
<dbReference type="Pfam" id="PF09907">
    <property type="entry name" value="HigB_toxin"/>
    <property type="match status" value="1"/>
</dbReference>
<gene>
    <name evidence="1" type="ORF">FE263_21830</name>
</gene>